<dbReference type="STRING" id="395493.BegalDRAFT_0728"/>
<evidence type="ECO:0000313" key="9">
    <source>
        <dbReference type="EMBL" id="EIJ41640.1"/>
    </source>
</evidence>
<evidence type="ECO:0000256" key="2">
    <source>
        <dbReference type="ARBA" id="ARBA00009142"/>
    </source>
</evidence>
<keyword evidence="3" id="KW-0813">Transport</keyword>
<protein>
    <recommendedName>
        <fullName evidence="8">Probable membrane transporter protein</fullName>
    </recommendedName>
</protein>
<keyword evidence="4 8" id="KW-1003">Cell membrane</keyword>
<dbReference type="InterPro" id="IPR052017">
    <property type="entry name" value="TSUP"/>
</dbReference>
<feature type="transmembrane region" description="Helical" evidence="8">
    <location>
        <begin position="187"/>
        <end position="205"/>
    </location>
</feature>
<evidence type="ECO:0000256" key="7">
    <source>
        <dbReference type="ARBA" id="ARBA00023136"/>
    </source>
</evidence>
<reference evidence="9 10" key="1">
    <citation type="submission" date="2011-11" db="EMBL/GenBank/DDBJ databases">
        <title>Improved High-Quality Draft sequence of Beggiatoa alba B18lD.</title>
        <authorList>
            <consortium name="US DOE Joint Genome Institute"/>
            <person name="Lucas S."/>
            <person name="Han J."/>
            <person name="Lapidus A."/>
            <person name="Cheng J.-F."/>
            <person name="Goodwin L."/>
            <person name="Pitluck S."/>
            <person name="Peters L."/>
            <person name="Mikhailova N."/>
            <person name="Held B."/>
            <person name="Detter J.C."/>
            <person name="Han C."/>
            <person name="Tapia R."/>
            <person name="Land M."/>
            <person name="Hauser L."/>
            <person name="Kyrpides N."/>
            <person name="Ivanova N."/>
            <person name="Pagani I."/>
            <person name="Samuel K."/>
            <person name="Teske A."/>
            <person name="Mueller J."/>
            <person name="Woyke T."/>
        </authorList>
    </citation>
    <scope>NUCLEOTIDE SEQUENCE [LARGE SCALE GENOMIC DNA]</scope>
    <source>
        <strain evidence="9 10">B18LD</strain>
    </source>
</reference>
<feature type="transmembrane region" description="Helical" evidence="8">
    <location>
        <begin position="77"/>
        <end position="96"/>
    </location>
</feature>
<comment type="similarity">
    <text evidence="2 8">Belongs to the 4-toluene sulfonate uptake permease (TSUP) (TC 2.A.102) family.</text>
</comment>
<keyword evidence="6 8" id="KW-1133">Transmembrane helix</keyword>
<dbReference type="AlphaFoldDB" id="I3CDE7"/>
<keyword evidence="5 8" id="KW-0812">Transmembrane</keyword>
<organism evidence="9 10">
    <name type="scientific">Beggiatoa alba B18LD</name>
    <dbReference type="NCBI Taxonomy" id="395493"/>
    <lineage>
        <taxon>Bacteria</taxon>
        <taxon>Pseudomonadati</taxon>
        <taxon>Pseudomonadota</taxon>
        <taxon>Gammaproteobacteria</taxon>
        <taxon>Thiotrichales</taxon>
        <taxon>Thiotrichaceae</taxon>
        <taxon>Beggiatoa</taxon>
    </lineage>
</organism>
<keyword evidence="10" id="KW-1185">Reference proteome</keyword>
<dbReference type="PANTHER" id="PTHR30269:SF0">
    <property type="entry name" value="MEMBRANE TRANSPORTER PROTEIN YFCA-RELATED"/>
    <property type="match status" value="1"/>
</dbReference>
<accession>I3CDE7</accession>
<dbReference type="EMBL" id="JH600070">
    <property type="protein sequence ID" value="EIJ41640.1"/>
    <property type="molecule type" value="Genomic_DNA"/>
</dbReference>
<sequence>MEISLFNSLLLISMALFAGALNSIAGGGTFFTFPVLLAIGVPPITANASNTVALCPASIAGAWAYRQELRPLKNRLLSLSLIAFIGGGLGGILLLYIEERLFTYLIPYLILLATLLFAFSDQIKKYVRHTQTHQPASLQRRVLETLVKLFTAIYGGFFGAGLGIMLLGALAISHQEELHTLNALKNILSAIIYSVAVITFTLAGAVSWSHTLIMMLGTIVGGYFGVSLARCLPPHQLKRFIVTVGTGLTLYYFIRSMQ</sequence>
<evidence type="ECO:0000256" key="6">
    <source>
        <dbReference type="ARBA" id="ARBA00022989"/>
    </source>
</evidence>
<comment type="subcellular location">
    <subcellularLocation>
        <location evidence="1 8">Cell membrane</location>
        <topology evidence="1 8">Multi-pass membrane protein</topology>
    </subcellularLocation>
</comment>
<dbReference type="InterPro" id="IPR002781">
    <property type="entry name" value="TM_pro_TauE-like"/>
</dbReference>
<name>I3CDE7_9GAMM</name>
<dbReference type="Pfam" id="PF01925">
    <property type="entry name" value="TauE"/>
    <property type="match status" value="1"/>
</dbReference>
<evidence type="ECO:0000256" key="3">
    <source>
        <dbReference type="ARBA" id="ARBA00022448"/>
    </source>
</evidence>
<dbReference type="Proteomes" id="UP000005744">
    <property type="component" value="Unassembled WGS sequence"/>
</dbReference>
<dbReference type="eggNOG" id="COG0730">
    <property type="taxonomic scope" value="Bacteria"/>
</dbReference>
<feature type="transmembrane region" description="Helical" evidence="8">
    <location>
        <begin position="149"/>
        <end position="172"/>
    </location>
</feature>
<dbReference type="HOGENOM" id="CLU_045498_7_0_6"/>
<keyword evidence="7 8" id="KW-0472">Membrane</keyword>
<gene>
    <name evidence="9" type="ORF">BegalDRAFT_0728</name>
</gene>
<evidence type="ECO:0000256" key="5">
    <source>
        <dbReference type="ARBA" id="ARBA00022692"/>
    </source>
</evidence>
<dbReference type="PANTHER" id="PTHR30269">
    <property type="entry name" value="TRANSMEMBRANE PROTEIN YFCA"/>
    <property type="match status" value="1"/>
</dbReference>
<dbReference type="RefSeq" id="WP_002683743.1">
    <property type="nucleotide sequence ID" value="NZ_JH600070.1"/>
</dbReference>
<evidence type="ECO:0000256" key="8">
    <source>
        <dbReference type="RuleBase" id="RU363041"/>
    </source>
</evidence>
<evidence type="ECO:0000256" key="4">
    <source>
        <dbReference type="ARBA" id="ARBA00022475"/>
    </source>
</evidence>
<feature type="transmembrane region" description="Helical" evidence="8">
    <location>
        <begin position="102"/>
        <end position="119"/>
    </location>
</feature>
<dbReference type="GO" id="GO:0005886">
    <property type="term" value="C:plasma membrane"/>
    <property type="evidence" value="ECO:0007669"/>
    <property type="project" value="UniProtKB-SubCell"/>
</dbReference>
<evidence type="ECO:0000256" key="1">
    <source>
        <dbReference type="ARBA" id="ARBA00004651"/>
    </source>
</evidence>
<evidence type="ECO:0000313" key="10">
    <source>
        <dbReference type="Proteomes" id="UP000005744"/>
    </source>
</evidence>
<proteinExistence type="inferred from homology"/>